<dbReference type="Pfam" id="PF15345">
    <property type="entry name" value="TMEM51"/>
    <property type="match status" value="1"/>
</dbReference>
<dbReference type="PANTHER" id="PTHR16015">
    <property type="entry name" value="TRANSMEMBRANE PROTEIN 51"/>
    <property type="match status" value="1"/>
</dbReference>
<keyword evidence="2" id="KW-0472">Membrane</keyword>
<keyword evidence="2" id="KW-0812">Transmembrane</keyword>
<dbReference type="Ensembl" id="ENSGWIT00000049844.1">
    <property type="protein sequence ID" value="ENSGWIP00000046034.1"/>
    <property type="gene ID" value="ENSGWIG00000022761.1"/>
</dbReference>
<feature type="compositionally biased region" description="Polar residues" evidence="1">
    <location>
        <begin position="218"/>
        <end position="233"/>
    </location>
</feature>
<sequence length="287" mass="30738">MCSSQNICGGNNRPNRSSSSGSGCSGAHYALCALGVGLIALGIIMIVWTVIPLDGENSASGPSSAPPGNSTAAPGNEDEEEADENRKRSSSVALVLVGVGVSMLLLSICLGVRSKRRAQQRSSQSVPAEQLMDHVARDQEEPADPNTYNVPSYDEVVGSGNYPVRNSNLRQSTSQLPSYEDIIAAVENEAAEPAENCTVDTPLNEATASRDQPGPEPSSLTHNPSVPTRSASRASRFLRPLRVRRIKSDKLHLKDFRLQIRSPTQNPVTIEPITPPPGYENKMPELQ</sequence>
<feature type="transmembrane region" description="Helical" evidence="2">
    <location>
        <begin position="92"/>
        <end position="112"/>
    </location>
</feature>
<protein>
    <submittedName>
        <fullName evidence="3">Transmembrane protein 51-like</fullName>
    </submittedName>
</protein>
<dbReference type="CTD" id="327162"/>
<feature type="compositionally biased region" description="Low complexity" evidence="1">
    <location>
        <begin position="57"/>
        <end position="75"/>
    </location>
</feature>
<keyword evidence="4" id="KW-1185">Reference proteome</keyword>
<dbReference type="OrthoDB" id="8946153at2759"/>
<evidence type="ECO:0000313" key="3">
    <source>
        <dbReference type="Ensembl" id="ENSGWIP00000046034.1"/>
    </source>
</evidence>
<dbReference type="GeneID" id="114463372"/>
<gene>
    <name evidence="3" type="primary">tmem51b</name>
</gene>
<reference evidence="3" key="2">
    <citation type="submission" date="2025-08" db="UniProtKB">
        <authorList>
            <consortium name="Ensembl"/>
        </authorList>
    </citation>
    <scope>IDENTIFICATION</scope>
</reference>
<organism evidence="3 4">
    <name type="scientific">Gouania willdenowi</name>
    <name type="common">Blunt-snouted clingfish</name>
    <name type="synonym">Lepadogaster willdenowi</name>
    <dbReference type="NCBI Taxonomy" id="441366"/>
    <lineage>
        <taxon>Eukaryota</taxon>
        <taxon>Metazoa</taxon>
        <taxon>Chordata</taxon>
        <taxon>Craniata</taxon>
        <taxon>Vertebrata</taxon>
        <taxon>Euteleostomi</taxon>
        <taxon>Actinopterygii</taxon>
        <taxon>Neopterygii</taxon>
        <taxon>Teleostei</taxon>
        <taxon>Neoteleostei</taxon>
        <taxon>Acanthomorphata</taxon>
        <taxon>Ovalentaria</taxon>
        <taxon>Blenniimorphae</taxon>
        <taxon>Blenniiformes</taxon>
        <taxon>Gobiesocoidei</taxon>
        <taxon>Gobiesocidae</taxon>
        <taxon>Gobiesocinae</taxon>
        <taxon>Gouania</taxon>
    </lineage>
</organism>
<dbReference type="RefSeq" id="XP_028302706.1">
    <property type="nucleotide sequence ID" value="XM_028446905.1"/>
</dbReference>
<reference evidence="3" key="1">
    <citation type="submission" date="2020-06" db="EMBL/GenBank/DDBJ databases">
        <authorList>
            <consortium name="Wellcome Sanger Institute Data Sharing"/>
        </authorList>
    </citation>
    <scope>NUCLEOTIDE SEQUENCE [LARGE SCALE GENOMIC DNA]</scope>
</reference>
<evidence type="ECO:0000256" key="1">
    <source>
        <dbReference type="SAM" id="MobiDB-lite"/>
    </source>
</evidence>
<feature type="region of interest" description="Disordered" evidence="1">
    <location>
        <begin position="57"/>
        <end position="89"/>
    </location>
</feature>
<evidence type="ECO:0000313" key="4">
    <source>
        <dbReference type="Proteomes" id="UP000694680"/>
    </source>
</evidence>
<dbReference type="AlphaFoldDB" id="A0A8C5HIG0"/>
<reference evidence="3" key="3">
    <citation type="submission" date="2025-09" db="UniProtKB">
        <authorList>
            <consortium name="Ensembl"/>
        </authorList>
    </citation>
    <scope>IDENTIFICATION</scope>
</reference>
<evidence type="ECO:0000256" key="2">
    <source>
        <dbReference type="SAM" id="Phobius"/>
    </source>
</evidence>
<feature type="region of interest" description="Disordered" evidence="1">
    <location>
        <begin position="205"/>
        <end position="236"/>
    </location>
</feature>
<dbReference type="PANTHER" id="PTHR16015:SF0">
    <property type="entry name" value="TRANSMEMBRANE PROTEIN 51"/>
    <property type="match status" value="1"/>
</dbReference>
<feature type="region of interest" description="Disordered" evidence="1">
    <location>
        <begin position="262"/>
        <end position="287"/>
    </location>
</feature>
<accession>A0A8C5HIG0</accession>
<dbReference type="Proteomes" id="UP000694680">
    <property type="component" value="Chromosome 5"/>
</dbReference>
<proteinExistence type="predicted"/>
<feature type="transmembrane region" description="Helical" evidence="2">
    <location>
        <begin position="26"/>
        <end position="51"/>
    </location>
</feature>
<name>A0A8C5HIG0_GOUWI</name>
<keyword evidence="2" id="KW-1133">Transmembrane helix</keyword>
<dbReference type="InterPro" id="IPR029265">
    <property type="entry name" value="TMEM51"/>
</dbReference>